<name>A0AAU7NQJ9_9GAMM</name>
<evidence type="ECO:0000256" key="2">
    <source>
        <dbReference type="RuleBase" id="RU000639"/>
    </source>
</evidence>
<dbReference type="RefSeq" id="WP_305908015.1">
    <property type="nucleotide sequence ID" value="NZ_CP157743.1"/>
</dbReference>
<sequence>MTTDAQNSELLEEFRHYLEQSRTEDFSGAEYPDLQTLLGEMAGLKTEVKSESRQFKNTLDSLSQALDTLRQDNKALSAELGRHSELLERQRHDTRRTLLLELVDIYERLVTSVEVLDNYQPVNALFRHSKPKDIRFIEGIREGQSITLKRFEQLLLRYRVKAIDCVGKPLDPKTMNAVAIAHDPLMQNGIVLEQLRPGFLFEDEVLRLAEVKVNKIHSPVKTL</sequence>
<dbReference type="GO" id="GO:0042803">
    <property type="term" value="F:protein homodimerization activity"/>
    <property type="evidence" value="ECO:0007669"/>
    <property type="project" value="InterPro"/>
</dbReference>
<feature type="coiled-coil region" evidence="3">
    <location>
        <begin position="34"/>
        <end position="86"/>
    </location>
</feature>
<dbReference type="PROSITE" id="PS01071">
    <property type="entry name" value="GRPE"/>
    <property type="match status" value="1"/>
</dbReference>
<keyword evidence="3" id="KW-0175">Coiled coil</keyword>
<dbReference type="Gene3D" id="2.30.22.10">
    <property type="entry name" value="Head domain of nucleotide exchange factor GrpE"/>
    <property type="match status" value="1"/>
</dbReference>
<protein>
    <recommendedName>
        <fullName evidence="2">Protein GrpE</fullName>
    </recommendedName>
</protein>
<dbReference type="GO" id="GO:0051087">
    <property type="term" value="F:protein-folding chaperone binding"/>
    <property type="evidence" value="ECO:0007669"/>
    <property type="project" value="InterPro"/>
</dbReference>
<dbReference type="Proteomes" id="UP001225378">
    <property type="component" value="Chromosome"/>
</dbReference>
<evidence type="ECO:0000313" key="4">
    <source>
        <dbReference type="EMBL" id="XBS19232.1"/>
    </source>
</evidence>
<dbReference type="Pfam" id="PF01025">
    <property type="entry name" value="GrpE"/>
    <property type="match status" value="1"/>
</dbReference>
<proteinExistence type="predicted"/>
<comment type="function">
    <text evidence="2">Participates actively in the response to hyperosmotic and heat shock by preventing the aggregation of stress-denatured proteins, in association with DnaK and GrpE. It is the nucleotide exchange factor for DnaK and may function as a thermosensor. Unfolded proteins bind initially to DnaJ; upon interaction with the DnaJ-bound protein, DnaK hydrolyzes its bound ATP, resulting in the formation of a stable complex. GrpE releases ADP from DnaK; ATP binding to DnaK triggers the release of the substrate protein, thus completing the reaction cycle. Several rounds of ATP-dependent interactions between DnaJ, DnaK and GrpE are required for fully efficient folding.</text>
</comment>
<dbReference type="AlphaFoldDB" id="A0AAU7NQJ9"/>
<dbReference type="InterPro" id="IPR000740">
    <property type="entry name" value="GrpE"/>
</dbReference>
<dbReference type="KEGG" id="mech:Q9L42_012735"/>
<dbReference type="GO" id="GO:0051082">
    <property type="term" value="F:unfolded protein binding"/>
    <property type="evidence" value="ECO:0007669"/>
    <property type="project" value="TreeGrafter"/>
</dbReference>
<keyword evidence="1 2" id="KW-0143">Chaperone</keyword>
<dbReference type="GO" id="GO:0000774">
    <property type="term" value="F:adenyl-nucleotide exchange factor activity"/>
    <property type="evidence" value="ECO:0007669"/>
    <property type="project" value="InterPro"/>
</dbReference>
<accession>A0AAU7NQJ9</accession>
<evidence type="ECO:0000256" key="1">
    <source>
        <dbReference type="ARBA" id="ARBA00023186"/>
    </source>
</evidence>
<reference evidence="4 5" key="1">
    <citation type="journal article" date="2024" name="Microbiology">
        <title>Methylomarinum rosea sp. nov., a novel halophilic methanotrophic bacterium from the hypersaline Lake Elton.</title>
        <authorList>
            <person name="Suleimanov R.Z."/>
            <person name="Oshkin I.Y."/>
            <person name="Danilova O.V."/>
            <person name="Suzina N.E."/>
            <person name="Dedysh S.N."/>
        </authorList>
    </citation>
    <scope>NUCLEOTIDE SEQUENCE [LARGE SCALE GENOMIC DNA]</scope>
    <source>
        <strain evidence="4 5">Ch1-1</strain>
    </source>
</reference>
<gene>
    <name evidence="4" type="primary">grpE</name>
    <name evidence="4" type="ORF">Q9L42_012735</name>
</gene>
<dbReference type="EMBL" id="CP157743">
    <property type="protein sequence ID" value="XBS19232.1"/>
    <property type="molecule type" value="Genomic_DNA"/>
</dbReference>
<keyword evidence="5" id="KW-1185">Reference proteome</keyword>
<dbReference type="GO" id="GO:0006457">
    <property type="term" value="P:protein folding"/>
    <property type="evidence" value="ECO:0007669"/>
    <property type="project" value="InterPro"/>
</dbReference>
<dbReference type="InterPro" id="IPR009012">
    <property type="entry name" value="GrpE_head"/>
</dbReference>
<evidence type="ECO:0000313" key="5">
    <source>
        <dbReference type="Proteomes" id="UP001225378"/>
    </source>
</evidence>
<keyword evidence="2" id="KW-0346">Stress response</keyword>
<organism evidence="4 5">
    <name type="scientific">Methylomarinum roseum</name>
    <dbReference type="NCBI Taxonomy" id="3067653"/>
    <lineage>
        <taxon>Bacteria</taxon>
        <taxon>Pseudomonadati</taxon>
        <taxon>Pseudomonadota</taxon>
        <taxon>Gammaproteobacteria</taxon>
        <taxon>Methylococcales</taxon>
        <taxon>Methylococcaceae</taxon>
        <taxon>Methylomarinum</taxon>
    </lineage>
</organism>
<dbReference type="PANTHER" id="PTHR21237">
    <property type="entry name" value="GRPE PROTEIN"/>
    <property type="match status" value="1"/>
</dbReference>
<evidence type="ECO:0000256" key="3">
    <source>
        <dbReference type="SAM" id="Coils"/>
    </source>
</evidence>
<dbReference type="SUPFAM" id="SSF51064">
    <property type="entry name" value="Head domain of nucleotide exchange factor GrpE"/>
    <property type="match status" value="1"/>
</dbReference>
<dbReference type="PANTHER" id="PTHR21237:SF23">
    <property type="entry name" value="GRPE PROTEIN HOMOLOG, MITOCHONDRIAL"/>
    <property type="match status" value="1"/>
</dbReference>